<comment type="caution">
    <text evidence="2">The sequence shown here is derived from an EMBL/GenBank/DDBJ whole genome shotgun (WGS) entry which is preliminary data.</text>
</comment>
<sequence>MQPQEAAKNEDLTQSEDLGDVKPEWRSSRGRGRPRRSLEGAELSLQSAPSIGKRRGRPAAKGKLSVGSDSVVIKLDLQVDCTTSQSEEKKTCRRKASNPVRSALQ</sequence>
<dbReference type="Proteomes" id="UP001314263">
    <property type="component" value="Unassembled WGS sequence"/>
</dbReference>
<evidence type="ECO:0000256" key="1">
    <source>
        <dbReference type="SAM" id="MobiDB-lite"/>
    </source>
</evidence>
<feature type="region of interest" description="Disordered" evidence="1">
    <location>
        <begin position="1"/>
        <end position="67"/>
    </location>
</feature>
<keyword evidence="3" id="KW-1185">Reference proteome</keyword>
<dbReference type="AlphaFoldDB" id="A0AAV1I4I8"/>
<accession>A0AAV1I4I8</accession>
<proteinExistence type="predicted"/>
<name>A0AAV1I4I8_9CHLO</name>
<feature type="region of interest" description="Disordered" evidence="1">
    <location>
        <begin position="83"/>
        <end position="105"/>
    </location>
</feature>
<dbReference type="EMBL" id="CAUYUE010000005">
    <property type="protein sequence ID" value="CAK0772345.1"/>
    <property type="molecule type" value="Genomic_DNA"/>
</dbReference>
<gene>
    <name evidence="2" type="ORF">CVIRNUC_003953</name>
</gene>
<reference evidence="2 3" key="1">
    <citation type="submission" date="2023-10" db="EMBL/GenBank/DDBJ databases">
        <authorList>
            <person name="Maclean D."/>
            <person name="Macfadyen A."/>
        </authorList>
    </citation>
    <scope>NUCLEOTIDE SEQUENCE [LARGE SCALE GENOMIC DNA]</scope>
</reference>
<organism evidence="2 3">
    <name type="scientific">Coccomyxa viridis</name>
    <dbReference type="NCBI Taxonomy" id="1274662"/>
    <lineage>
        <taxon>Eukaryota</taxon>
        <taxon>Viridiplantae</taxon>
        <taxon>Chlorophyta</taxon>
        <taxon>core chlorophytes</taxon>
        <taxon>Trebouxiophyceae</taxon>
        <taxon>Trebouxiophyceae incertae sedis</taxon>
        <taxon>Coccomyxaceae</taxon>
        <taxon>Coccomyxa</taxon>
    </lineage>
</organism>
<evidence type="ECO:0000313" key="3">
    <source>
        <dbReference type="Proteomes" id="UP001314263"/>
    </source>
</evidence>
<evidence type="ECO:0000313" key="2">
    <source>
        <dbReference type="EMBL" id="CAK0772345.1"/>
    </source>
</evidence>
<protein>
    <submittedName>
        <fullName evidence="2">Uncharacterized protein</fullName>
    </submittedName>
</protein>